<sequence>MEDAAESVVLKCINALELVGESCPSIQHLADGKLYCCLLSILSDETICDEDLATLTPRLEALFKEHLAGELIEFGKAVSGDCVELTKVTLLLLHIALFTEAKVRSRLVDAPSLDQATQARFKYLLEAVQKRGSAVSSRFLHILCTENLDLRSVLQQTPVMGGAASPCVYTTSPKSSATSPLRVLVQSPQFRLQEILNGKKFEVKRLQQQESCVSLLQGKLQASQLQQDEAEAQQVVGDSLKQNKLSELAVECSQMRRERETLQQTVDRLMEEKDDLDSKKCSLHQHLVLVRAERDRLQEDVLDLNQAKRENQGLIESQASDIKEMKSQLEELHQHLMENKVSNVSIEESFGSFSPSPYPAITSPASSVGENMAEAVVDKVLAEHKEKLHQLQHQHTALHQDLAAAAAQREQLCQNLEATAAQREQLQQQVRHTHRHMPQ</sequence>
<evidence type="ECO:0000313" key="3">
    <source>
        <dbReference type="Proteomes" id="UP000770661"/>
    </source>
</evidence>
<dbReference type="Proteomes" id="UP000770661">
    <property type="component" value="Unassembled WGS sequence"/>
</dbReference>
<keyword evidence="3" id="KW-1185">Reference proteome</keyword>
<keyword evidence="1" id="KW-0175">Coiled coil</keyword>
<name>A0A8J5D531_CHIOP</name>
<evidence type="ECO:0000313" key="2">
    <source>
        <dbReference type="EMBL" id="KAG0729737.1"/>
    </source>
</evidence>
<accession>A0A8J5D531</accession>
<organism evidence="2 3">
    <name type="scientific">Chionoecetes opilio</name>
    <name type="common">Atlantic snow crab</name>
    <name type="synonym">Cancer opilio</name>
    <dbReference type="NCBI Taxonomy" id="41210"/>
    <lineage>
        <taxon>Eukaryota</taxon>
        <taxon>Metazoa</taxon>
        <taxon>Ecdysozoa</taxon>
        <taxon>Arthropoda</taxon>
        <taxon>Crustacea</taxon>
        <taxon>Multicrustacea</taxon>
        <taxon>Malacostraca</taxon>
        <taxon>Eumalacostraca</taxon>
        <taxon>Eucarida</taxon>
        <taxon>Decapoda</taxon>
        <taxon>Pleocyemata</taxon>
        <taxon>Brachyura</taxon>
        <taxon>Eubrachyura</taxon>
        <taxon>Majoidea</taxon>
        <taxon>Majidae</taxon>
        <taxon>Chionoecetes</taxon>
    </lineage>
</organism>
<comment type="caution">
    <text evidence="2">The sequence shown here is derived from an EMBL/GenBank/DDBJ whole genome shotgun (WGS) entry which is preliminary data.</text>
</comment>
<reference evidence="2" key="1">
    <citation type="submission" date="2020-07" db="EMBL/GenBank/DDBJ databases">
        <title>The High-quality genome of the commercially important snow crab, Chionoecetes opilio.</title>
        <authorList>
            <person name="Jeong J.-H."/>
            <person name="Ryu S."/>
        </authorList>
    </citation>
    <scope>NUCLEOTIDE SEQUENCE</scope>
    <source>
        <strain evidence="2">MADBK_172401_WGS</strain>
        <tissue evidence="2">Digestive gland</tissue>
    </source>
</reference>
<feature type="coiled-coil region" evidence="1">
    <location>
        <begin position="381"/>
        <end position="429"/>
    </location>
</feature>
<dbReference type="AlphaFoldDB" id="A0A8J5D531"/>
<dbReference type="EMBL" id="JACEEZ010000875">
    <property type="protein sequence ID" value="KAG0729737.1"/>
    <property type="molecule type" value="Genomic_DNA"/>
</dbReference>
<protein>
    <submittedName>
        <fullName evidence="2">Uncharacterized protein</fullName>
    </submittedName>
</protein>
<evidence type="ECO:0000256" key="1">
    <source>
        <dbReference type="SAM" id="Coils"/>
    </source>
</evidence>
<dbReference type="OrthoDB" id="2436455at2759"/>
<dbReference type="Gene3D" id="1.20.1170.10">
    <property type="match status" value="1"/>
</dbReference>
<feature type="coiled-coil region" evidence="1">
    <location>
        <begin position="245"/>
        <end position="339"/>
    </location>
</feature>
<gene>
    <name evidence="2" type="ORF">GWK47_029746</name>
</gene>
<proteinExistence type="predicted"/>